<evidence type="ECO:0000256" key="1">
    <source>
        <dbReference type="SAM" id="MobiDB-lite"/>
    </source>
</evidence>
<evidence type="ECO:0000313" key="2">
    <source>
        <dbReference type="EMBL" id="QHU04918.1"/>
    </source>
</evidence>
<sequence length="285" mass="32541">MSNYVIAIPSYKRQEILAAKSLKTLIDGGVSPNKIHIFVANKEEGELYEKAIPKEMYGKIVVGVKGITNQRKFILKYFPEGTEIVSIDDDVEGLFKMKGPTKLLKIKDVDKFFREAFQRLHKDGFFIWGIYPVHNPFFMKDKVTTDLKFIIGTMYGFINRHDPKLQPNSKIKEKEDVETSILYYLKDGGVVRYNNVTIKTKFHAEGGLGKTEGRFEANKEAAAYLEKTYPDLVSIFKRKNGMSEVRLSRGKGLEKDETATKKTKGKTASTKKSPKNKTRKNTKTY</sequence>
<reference evidence="2" key="1">
    <citation type="journal article" date="2020" name="Nature">
        <title>Giant virus diversity and host interactions through global metagenomics.</title>
        <authorList>
            <person name="Schulz F."/>
            <person name="Roux S."/>
            <person name="Paez-Espino D."/>
            <person name="Jungbluth S."/>
            <person name="Walsh D.A."/>
            <person name="Denef V.J."/>
            <person name="McMahon K.D."/>
            <person name="Konstantinidis K.T."/>
            <person name="Eloe-Fadrosh E.A."/>
            <person name="Kyrpides N.C."/>
            <person name="Woyke T."/>
        </authorList>
    </citation>
    <scope>NUCLEOTIDE SEQUENCE</scope>
    <source>
        <strain evidence="2">GVMAG-M-3300027708-5</strain>
    </source>
</reference>
<name>A0A6C0JM51_9ZZZZ</name>
<organism evidence="2">
    <name type="scientific">viral metagenome</name>
    <dbReference type="NCBI Taxonomy" id="1070528"/>
    <lineage>
        <taxon>unclassified sequences</taxon>
        <taxon>metagenomes</taxon>
        <taxon>organismal metagenomes</taxon>
    </lineage>
</organism>
<protein>
    <recommendedName>
        <fullName evidence="3">Glycosyltransferase</fullName>
    </recommendedName>
</protein>
<feature type="compositionally biased region" description="Basic and acidic residues" evidence="1">
    <location>
        <begin position="251"/>
        <end position="260"/>
    </location>
</feature>
<evidence type="ECO:0008006" key="3">
    <source>
        <dbReference type="Google" id="ProtNLM"/>
    </source>
</evidence>
<dbReference type="EMBL" id="MN740405">
    <property type="protein sequence ID" value="QHU04918.1"/>
    <property type="molecule type" value="Genomic_DNA"/>
</dbReference>
<feature type="compositionally biased region" description="Basic residues" evidence="1">
    <location>
        <begin position="272"/>
        <end position="285"/>
    </location>
</feature>
<accession>A0A6C0JM51</accession>
<dbReference type="AlphaFoldDB" id="A0A6C0JM51"/>
<proteinExistence type="predicted"/>
<feature type="region of interest" description="Disordered" evidence="1">
    <location>
        <begin position="246"/>
        <end position="285"/>
    </location>
</feature>